<feature type="compositionally biased region" description="Polar residues" evidence="12">
    <location>
        <begin position="710"/>
        <end position="728"/>
    </location>
</feature>
<accession>A0ABU4WDS7</accession>
<feature type="binding site" evidence="11">
    <location>
        <begin position="32"/>
        <end position="36"/>
    </location>
    <ligand>
        <name>NAD(+)</name>
        <dbReference type="ChEBI" id="CHEBI:57540"/>
    </ligand>
</feature>
<evidence type="ECO:0000256" key="7">
    <source>
        <dbReference type="ARBA" id="ARBA00022842"/>
    </source>
</evidence>
<reference evidence="14 15" key="1">
    <citation type="submission" date="2022-03" db="EMBL/GenBank/DDBJ databases">
        <title>Novel taxa within the pig intestine.</title>
        <authorList>
            <person name="Wylensek D."/>
            <person name="Bishof K."/>
            <person name="Afrizal A."/>
            <person name="Clavel T."/>
        </authorList>
    </citation>
    <scope>NUCLEOTIDE SEQUENCE [LARGE SCALE GENOMIC DNA]</scope>
    <source>
        <strain evidence="14 15">CLA-KB-P66</strain>
    </source>
</reference>
<gene>
    <name evidence="11 14" type="primary">ligA</name>
    <name evidence="14" type="ORF">MOX91_00725</name>
</gene>
<dbReference type="InterPro" id="IPR001679">
    <property type="entry name" value="DNA_ligase"/>
</dbReference>
<evidence type="ECO:0000313" key="15">
    <source>
        <dbReference type="Proteomes" id="UP001275932"/>
    </source>
</evidence>
<dbReference type="NCBIfam" id="NF005932">
    <property type="entry name" value="PRK07956.1"/>
    <property type="match status" value="1"/>
</dbReference>
<dbReference type="NCBIfam" id="TIGR00575">
    <property type="entry name" value="dnlj"/>
    <property type="match status" value="1"/>
</dbReference>
<dbReference type="InterPro" id="IPR018239">
    <property type="entry name" value="DNA_ligase_AS"/>
</dbReference>
<keyword evidence="5 11" id="KW-0227">DNA damage</keyword>
<evidence type="ECO:0000256" key="9">
    <source>
        <dbReference type="ARBA" id="ARBA00023204"/>
    </source>
</evidence>
<feature type="binding site" evidence="11">
    <location>
        <position position="458"/>
    </location>
    <ligand>
        <name>Zn(2+)</name>
        <dbReference type="ChEBI" id="CHEBI:29105"/>
    </ligand>
</feature>
<dbReference type="Pfam" id="PF14520">
    <property type="entry name" value="HHH_5"/>
    <property type="match status" value="1"/>
</dbReference>
<dbReference type="SMART" id="SM00532">
    <property type="entry name" value="LIGANc"/>
    <property type="match status" value="1"/>
</dbReference>
<feature type="binding site" evidence="11">
    <location>
        <begin position="81"/>
        <end position="82"/>
    </location>
    <ligand>
        <name>NAD(+)</name>
        <dbReference type="ChEBI" id="CHEBI:57540"/>
    </ligand>
</feature>
<dbReference type="Pfam" id="PF01653">
    <property type="entry name" value="DNA_ligase_aden"/>
    <property type="match status" value="1"/>
</dbReference>
<evidence type="ECO:0000256" key="3">
    <source>
        <dbReference type="ARBA" id="ARBA00022705"/>
    </source>
</evidence>
<dbReference type="Gene3D" id="3.40.50.10190">
    <property type="entry name" value="BRCT domain"/>
    <property type="match status" value="1"/>
</dbReference>
<evidence type="ECO:0000256" key="10">
    <source>
        <dbReference type="ARBA" id="ARBA00034005"/>
    </source>
</evidence>
<comment type="catalytic activity">
    <reaction evidence="10 11">
        <text>NAD(+) + (deoxyribonucleotide)n-3'-hydroxyl + 5'-phospho-(deoxyribonucleotide)m = (deoxyribonucleotide)n+m + AMP + beta-nicotinamide D-nucleotide.</text>
        <dbReference type="EC" id="6.5.1.2"/>
    </reaction>
</comment>
<dbReference type="InterPro" id="IPR001357">
    <property type="entry name" value="BRCT_dom"/>
</dbReference>
<dbReference type="EC" id="6.5.1.2" evidence="11"/>
<dbReference type="Pfam" id="PF03119">
    <property type="entry name" value="DNA_ligase_ZBD"/>
    <property type="match status" value="1"/>
</dbReference>
<evidence type="ECO:0000256" key="5">
    <source>
        <dbReference type="ARBA" id="ARBA00022763"/>
    </source>
</evidence>
<sequence length="728" mass="80654">MENAGDEISSLRKMIAEYERLYRIENAPAISDAEYDRLLRRLRDLEDAHPEFYSADSPTQKVGDDASSGFEKRAHLSKMLSLDNAFSFEDLKEFDERLRRAIGSSKALKYVVEPKIDGAGISAVYENGKLSRLLTRGNGSVGDDITRNVSVVKNLPLELSGGNIPKLLEVRGEAFMANSEFDKIRARQEAEFAADEQARFDGEEEANPSKKIRLYANPRNLAAGTLKLLDKKILAQRSLLANFYSIGKIEGAEILFQSDLAKFLKSLGLPSVNWYSIAFGIDEVFQKICLLDKERGAFDFNTDGAVVKLDDMSLYSLAGWTSKFPRWATAWKYKPARVKVRIYDITLQVGRTGAITPVAELEDAKKEGARLPVLLSGTNVSRATLHNFDEIARKDIRIGDVVEIEKAGEIIPDVVRILPEYRKENAVAYAAPKHCPKCGSTLVRNIDEAVLRCINPECPEQMRRRIIHFASRACMDIDGLGDAVVSQLVSLGILKNFADIYTLNADDLYKIKNFKQKSVENLLSAIQDSKKRDLWRLISGLGIPYVGERAAKDFALAFKSLDSFMSADMKALSDISGVGERIIFSVLQFFKSDENLRIINRLRESGLNFKAEENSQSAAFGGKIFALTGTLNSMGRSDAKRLIESYGGRVGSGVSKTTDFLISASESSSKLDKARELGVKILGEDEFLSMLKEAEASAGFGVKSDETPIKSKNSSPQNSSGQMSLFDF</sequence>
<keyword evidence="9 11" id="KW-0234">DNA repair</keyword>
<evidence type="ECO:0000313" key="14">
    <source>
        <dbReference type="EMBL" id="MDX8414710.1"/>
    </source>
</evidence>
<dbReference type="Proteomes" id="UP001275932">
    <property type="component" value="Unassembled WGS sequence"/>
</dbReference>
<keyword evidence="7 11" id="KW-0460">Magnesium</keyword>
<feature type="binding site" evidence="11">
    <location>
        <position position="308"/>
    </location>
    <ligand>
        <name>NAD(+)</name>
        <dbReference type="ChEBI" id="CHEBI:57540"/>
    </ligand>
</feature>
<dbReference type="InterPro" id="IPR010994">
    <property type="entry name" value="RuvA_2-like"/>
</dbReference>
<keyword evidence="4 11" id="KW-0479">Metal-binding</keyword>
<feature type="binding site" evidence="11">
    <location>
        <position position="438"/>
    </location>
    <ligand>
        <name>Zn(2+)</name>
        <dbReference type="ChEBI" id="CHEBI:29105"/>
    </ligand>
</feature>
<dbReference type="SUPFAM" id="SSF50249">
    <property type="entry name" value="Nucleic acid-binding proteins"/>
    <property type="match status" value="1"/>
</dbReference>
<dbReference type="InterPro" id="IPR004149">
    <property type="entry name" value="Znf_DNAligase_C4"/>
</dbReference>
<dbReference type="PIRSF" id="PIRSF001604">
    <property type="entry name" value="LigA"/>
    <property type="match status" value="1"/>
</dbReference>
<evidence type="ECO:0000256" key="4">
    <source>
        <dbReference type="ARBA" id="ARBA00022723"/>
    </source>
</evidence>
<dbReference type="Gene3D" id="1.10.287.610">
    <property type="entry name" value="Helix hairpin bin"/>
    <property type="match status" value="1"/>
</dbReference>
<dbReference type="InterPro" id="IPR041663">
    <property type="entry name" value="DisA/LigA_HHH"/>
</dbReference>
<evidence type="ECO:0000256" key="1">
    <source>
        <dbReference type="ARBA" id="ARBA00004067"/>
    </source>
</evidence>
<comment type="function">
    <text evidence="1 11">DNA ligase that catalyzes the formation of phosphodiester linkages between 5'-phosphoryl and 3'-hydroxyl groups in double-stranded DNA using NAD as a coenzyme and as the energy source for the reaction. It is essential for DNA replication and repair of damaged DNA.</text>
</comment>
<dbReference type="PROSITE" id="PS50172">
    <property type="entry name" value="BRCT"/>
    <property type="match status" value="1"/>
</dbReference>
<feature type="binding site" evidence="11">
    <location>
        <position position="435"/>
    </location>
    <ligand>
        <name>Zn(2+)</name>
        <dbReference type="ChEBI" id="CHEBI:29105"/>
    </ligand>
</feature>
<feature type="active site" description="N6-AMP-lysine intermediate" evidence="11">
    <location>
        <position position="115"/>
    </location>
</feature>
<dbReference type="HAMAP" id="MF_01588">
    <property type="entry name" value="DNA_ligase_A"/>
    <property type="match status" value="1"/>
</dbReference>
<dbReference type="InterPro" id="IPR013839">
    <property type="entry name" value="DNAligase_adenylation"/>
</dbReference>
<dbReference type="PANTHER" id="PTHR23389">
    <property type="entry name" value="CHROMOSOME TRANSMISSION FIDELITY FACTOR 18"/>
    <property type="match status" value="1"/>
</dbReference>
<dbReference type="Gene3D" id="6.20.10.30">
    <property type="match status" value="1"/>
</dbReference>
<dbReference type="InterPro" id="IPR013840">
    <property type="entry name" value="DNAligase_N"/>
</dbReference>
<dbReference type="CDD" id="cd00114">
    <property type="entry name" value="LIGANc"/>
    <property type="match status" value="1"/>
</dbReference>
<evidence type="ECO:0000256" key="8">
    <source>
        <dbReference type="ARBA" id="ARBA00023027"/>
    </source>
</evidence>
<comment type="caution">
    <text evidence="11">Lacks conserved residue(s) required for the propagation of feature annotation.</text>
</comment>
<dbReference type="Gene3D" id="2.40.50.140">
    <property type="entry name" value="Nucleic acid-binding proteins"/>
    <property type="match status" value="1"/>
</dbReference>
<organism evidence="14 15">
    <name type="scientific">Intestinicryptomonas porci</name>
    <dbReference type="NCBI Taxonomy" id="2926320"/>
    <lineage>
        <taxon>Bacteria</taxon>
        <taxon>Pseudomonadati</taxon>
        <taxon>Verrucomicrobiota</taxon>
        <taxon>Opitutia</taxon>
        <taxon>Opitutales</taxon>
        <taxon>Intestinicryptomonaceae</taxon>
        <taxon>Intestinicryptomonas</taxon>
    </lineage>
</organism>
<dbReference type="Gene3D" id="3.30.470.30">
    <property type="entry name" value="DNA ligase/mRNA capping enzyme"/>
    <property type="match status" value="1"/>
</dbReference>
<name>A0ABU4WDS7_9BACT</name>
<feature type="binding site" evidence="11">
    <location>
        <position position="136"/>
    </location>
    <ligand>
        <name>NAD(+)</name>
        <dbReference type="ChEBI" id="CHEBI:57540"/>
    </ligand>
</feature>
<keyword evidence="6 11" id="KW-0862">Zinc</keyword>
<dbReference type="PROSITE" id="PS01055">
    <property type="entry name" value="DNA_LIGASE_N1"/>
    <property type="match status" value="1"/>
</dbReference>
<feature type="binding site" evidence="11">
    <location>
        <position position="332"/>
    </location>
    <ligand>
        <name>NAD(+)</name>
        <dbReference type="ChEBI" id="CHEBI:57540"/>
    </ligand>
</feature>
<dbReference type="EMBL" id="JALBUT010000001">
    <property type="protein sequence ID" value="MDX8414710.1"/>
    <property type="molecule type" value="Genomic_DNA"/>
</dbReference>
<feature type="binding site" evidence="11">
    <location>
        <position position="113"/>
    </location>
    <ligand>
        <name>NAD(+)</name>
        <dbReference type="ChEBI" id="CHEBI:57540"/>
    </ligand>
</feature>
<protein>
    <recommendedName>
        <fullName evidence="11">DNA ligase</fullName>
        <ecNumber evidence="11">6.5.1.2</ecNumber>
    </recommendedName>
    <alternativeName>
        <fullName evidence="11">Polydeoxyribonucleotide synthase [NAD(+)]</fullName>
    </alternativeName>
</protein>
<comment type="cofactor">
    <cofactor evidence="11">
        <name>Mg(2+)</name>
        <dbReference type="ChEBI" id="CHEBI:18420"/>
    </cofactor>
    <cofactor evidence="11">
        <name>Mn(2+)</name>
        <dbReference type="ChEBI" id="CHEBI:29035"/>
    </cofactor>
</comment>
<dbReference type="InterPro" id="IPR004150">
    <property type="entry name" value="NAD_DNA_ligase_OB"/>
</dbReference>
<keyword evidence="11" id="KW-0464">Manganese</keyword>
<keyword evidence="3 11" id="KW-0235">DNA replication</keyword>
<feature type="binding site" evidence="11">
    <location>
        <position position="173"/>
    </location>
    <ligand>
        <name>NAD(+)</name>
        <dbReference type="ChEBI" id="CHEBI:57540"/>
    </ligand>
</feature>
<dbReference type="Pfam" id="PF12826">
    <property type="entry name" value="HHH_2"/>
    <property type="match status" value="1"/>
</dbReference>
<dbReference type="SUPFAM" id="SSF47781">
    <property type="entry name" value="RuvA domain 2-like"/>
    <property type="match status" value="1"/>
</dbReference>
<evidence type="ECO:0000256" key="6">
    <source>
        <dbReference type="ARBA" id="ARBA00022833"/>
    </source>
</evidence>
<dbReference type="SMART" id="SM00292">
    <property type="entry name" value="BRCT"/>
    <property type="match status" value="1"/>
</dbReference>
<dbReference type="CDD" id="cd17748">
    <property type="entry name" value="BRCT_DNA_ligase_like"/>
    <property type="match status" value="1"/>
</dbReference>
<keyword evidence="8 11" id="KW-0520">NAD</keyword>
<dbReference type="Pfam" id="PF00533">
    <property type="entry name" value="BRCT"/>
    <property type="match status" value="1"/>
</dbReference>
<feature type="region of interest" description="Disordered" evidence="12">
    <location>
        <begin position="702"/>
        <end position="728"/>
    </location>
</feature>
<dbReference type="SUPFAM" id="SSF56091">
    <property type="entry name" value="DNA ligase/mRNA capping enzyme, catalytic domain"/>
    <property type="match status" value="1"/>
</dbReference>
<evidence type="ECO:0000256" key="11">
    <source>
        <dbReference type="HAMAP-Rule" id="MF_01588"/>
    </source>
</evidence>
<dbReference type="RefSeq" id="WP_370396160.1">
    <property type="nucleotide sequence ID" value="NZ_JALBUT010000001.1"/>
</dbReference>
<keyword evidence="2 11" id="KW-0436">Ligase</keyword>
<keyword evidence="15" id="KW-1185">Reference proteome</keyword>
<evidence type="ECO:0000259" key="13">
    <source>
        <dbReference type="PROSITE" id="PS50172"/>
    </source>
</evidence>
<comment type="similarity">
    <text evidence="11">Belongs to the NAD-dependent DNA ligase family. LigA subfamily.</text>
</comment>
<dbReference type="PANTHER" id="PTHR23389:SF9">
    <property type="entry name" value="DNA LIGASE"/>
    <property type="match status" value="1"/>
</dbReference>
<dbReference type="InterPro" id="IPR036420">
    <property type="entry name" value="BRCT_dom_sf"/>
</dbReference>
<dbReference type="Gene3D" id="1.10.150.20">
    <property type="entry name" value="5' to 3' exonuclease, C-terminal subdomain"/>
    <property type="match status" value="2"/>
</dbReference>
<dbReference type="GO" id="GO:0003911">
    <property type="term" value="F:DNA ligase (NAD+) activity"/>
    <property type="evidence" value="ECO:0007669"/>
    <property type="project" value="UniProtKB-EC"/>
</dbReference>
<dbReference type="Pfam" id="PF03120">
    <property type="entry name" value="OB_DNA_ligase"/>
    <property type="match status" value="1"/>
</dbReference>
<comment type="caution">
    <text evidence="14">The sequence shown here is derived from an EMBL/GenBank/DDBJ whole genome shotgun (WGS) entry which is preliminary data.</text>
</comment>
<dbReference type="SUPFAM" id="SSF52113">
    <property type="entry name" value="BRCT domain"/>
    <property type="match status" value="1"/>
</dbReference>
<feature type="domain" description="BRCT" evidence="13">
    <location>
        <begin position="615"/>
        <end position="695"/>
    </location>
</feature>
<proteinExistence type="inferred from homology"/>
<dbReference type="InterPro" id="IPR012340">
    <property type="entry name" value="NA-bd_OB-fold"/>
</dbReference>
<evidence type="ECO:0000256" key="12">
    <source>
        <dbReference type="SAM" id="MobiDB-lite"/>
    </source>
</evidence>
<evidence type="ECO:0000256" key="2">
    <source>
        <dbReference type="ARBA" id="ARBA00022598"/>
    </source>
</evidence>